<sequence length="264" mass="27621">MTGERKVALVSGAGRGIGAATARILGERGHHVVVNYLRDEASAKDVVTAIEAAGGSAEPFQADVCDGSAVAGMVAHIRDTRDRLDVLVCNANTAHPPFAQLDELTWETFSGKVNSELAGVFFLTQRALELMRPRRSGRIVYVSSIDADAAAGSVAQSAAKAALNTFSRHVAGHAGRSGISVNTIAPGAVRTDASATVNTPELRQYLKERSVLDRMLEPEDVGRVIAAFADGSLIAATGQVLTVDGGMDVLAQQISLVGERTTID</sequence>
<accession>A0ABS4PYM2</accession>
<dbReference type="EC" id="1.1.1.100" evidence="2"/>
<dbReference type="Proteomes" id="UP000741013">
    <property type="component" value="Unassembled WGS sequence"/>
</dbReference>
<dbReference type="GO" id="GO:0004316">
    <property type="term" value="F:3-oxoacyl-[acyl-carrier-protein] reductase (NADPH) activity"/>
    <property type="evidence" value="ECO:0007669"/>
    <property type="project" value="UniProtKB-EC"/>
</dbReference>
<keyword evidence="2" id="KW-0560">Oxidoreductase</keyword>
<dbReference type="RefSeq" id="WP_209667532.1">
    <property type="nucleotide sequence ID" value="NZ_JAGGMS010000001.1"/>
</dbReference>
<evidence type="ECO:0000256" key="1">
    <source>
        <dbReference type="ARBA" id="ARBA00006484"/>
    </source>
</evidence>
<evidence type="ECO:0000313" key="3">
    <source>
        <dbReference type="Proteomes" id="UP000741013"/>
    </source>
</evidence>
<dbReference type="PANTHER" id="PTHR42879">
    <property type="entry name" value="3-OXOACYL-(ACYL-CARRIER-PROTEIN) REDUCTASE"/>
    <property type="match status" value="1"/>
</dbReference>
<reference evidence="2 3" key="1">
    <citation type="submission" date="2021-03" db="EMBL/GenBank/DDBJ databases">
        <title>Sequencing the genomes of 1000 actinobacteria strains.</title>
        <authorList>
            <person name="Klenk H.-P."/>
        </authorList>
    </citation>
    <scope>NUCLEOTIDE SEQUENCE [LARGE SCALE GENOMIC DNA]</scope>
    <source>
        <strain evidence="2 3">DSM 45510</strain>
    </source>
</reference>
<protein>
    <submittedName>
        <fullName evidence="2">3-oxoacyl-[acyl-carrier protein] reductase</fullName>
        <ecNumber evidence="2">1.1.1.100</ecNumber>
    </submittedName>
</protein>
<dbReference type="SUPFAM" id="SSF51735">
    <property type="entry name" value="NAD(P)-binding Rossmann-fold domains"/>
    <property type="match status" value="1"/>
</dbReference>
<comment type="similarity">
    <text evidence="1">Belongs to the short-chain dehydrogenases/reductases (SDR) family.</text>
</comment>
<dbReference type="InterPro" id="IPR002347">
    <property type="entry name" value="SDR_fam"/>
</dbReference>
<comment type="caution">
    <text evidence="2">The sequence shown here is derived from an EMBL/GenBank/DDBJ whole genome shotgun (WGS) entry which is preliminary data.</text>
</comment>
<keyword evidence="3" id="KW-1185">Reference proteome</keyword>
<evidence type="ECO:0000313" key="2">
    <source>
        <dbReference type="EMBL" id="MBP2184529.1"/>
    </source>
</evidence>
<dbReference type="EMBL" id="JAGGMS010000001">
    <property type="protein sequence ID" value="MBP2184529.1"/>
    <property type="molecule type" value="Genomic_DNA"/>
</dbReference>
<proteinExistence type="inferred from homology"/>
<dbReference type="InterPro" id="IPR050259">
    <property type="entry name" value="SDR"/>
</dbReference>
<name>A0ABS4PYM2_9PSEU</name>
<dbReference type="PRINTS" id="PR00081">
    <property type="entry name" value="GDHRDH"/>
</dbReference>
<dbReference type="InterPro" id="IPR036291">
    <property type="entry name" value="NAD(P)-bd_dom_sf"/>
</dbReference>
<dbReference type="Pfam" id="PF13561">
    <property type="entry name" value="adh_short_C2"/>
    <property type="match status" value="1"/>
</dbReference>
<organism evidence="2 3">
    <name type="scientific">Amycolatopsis magusensis</name>
    <dbReference type="NCBI Taxonomy" id="882444"/>
    <lineage>
        <taxon>Bacteria</taxon>
        <taxon>Bacillati</taxon>
        <taxon>Actinomycetota</taxon>
        <taxon>Actinomycetes</taxon>
        <taxon>Pseudonocardiales</taxon>
        <taxon>Pseudonocardiaceae</taxon>
        <taxon>Amycolatopsis</taxon>
    </lineage>
</organism>
<dbReference type="Gene3D" id="3.40.50.720">
    <property type="entry name" value="NAD(P)-binding Rossmann-like Domain"/>
    <property type="match status" value="1"/>
</dbReference>
<dbReference type="PANTHER" id="PTHR42879:SF2">
    <property type="entry name" value="3-OXOACYL-[ACYL-CARRIER-PROTEIN] REDUCTASE FABG"/>
    <property type="match status" value="1"/>
</dbReference>
<gene>
    <name evidence="2" type="ORF">JOM49_006055</name>
</gene>